<dbReference type="GO" id="GO:0004633">
    <property type="term" value="F:phosphopantothenoylcysteine decarboxylase activity"/>
    <property type="evidence" value="ECO:0007669"/>
    <property type="project" value="UniProtKB-UniRule"/>
</dbReference>
<evidence type="ECO:0000256" key="4">
    <source>
        <dbReference type="RuleBase" id="RU364078"/>
    </source>
</evidence>
<dbReference type="GO" id="GO:0004632">
    <property type="term" value="F:phosphopantothenate--cysteine ligase activity"/>
    <property type="evidence" value="ECO:0007669"/>
    <property type="project" value="UniProtKB-UniRule"/>
</dbReference>
<dbReference type="EC" id="4.1.1.36" evidence="3"/>
<dbReference type="Proteomes" id="UP000000343">
    <property type="component" value="Chromosome"/>
</dbReference>
<comment type="cofactor">
    <cofactor evidence="3">
        <name>FMN</name>
        <dbReference type="ChEBI" id="CHEBI:58210"/>
    </cofactor>
    <text evidence="3">Binds 1 FMN per subunit.</text>
</comment>
<organism evidence="8">
    <name type="scientific">Granulicella tundricola (strain ATCC BAA-1859 / DSM 23138 / MP5ACTX9)</name>
    <dbReference type="NCBI Taxonomy" id="1198114"/>
    <lineage>
        <taxon>Bacteria</taxon>
        <taxon>Pseudomonadati</taxon>
        <taxon>Acidobacteriota</taxon>
        <taxon>Terriglobia</taxon>
        <taxon>Terriglobales</taxon>
        <taxon>Acidobacteriaceae</taxon>
        <taxon>Granulicella</taxon>
    </lineage>
</organism>
<feature type="binding site" evidence="3">
    <location>
        <position position="321"/>
    </location>
    <ligand>
        <name>CTP</name>
        <dbReference type="ChEBI" id="CHEBI:37563"/>
    </ligand>
</feature>
<feature type="binding site" evidence="3">
    <location>
        <position position="287"/>
    </location>
    <ligand>
        <name>CTP</name>
        <dbReference type="ChEBI" id="CHEBI:37563"/>
    </ligand>
</feature>
<dbReference type="UniPathway" id="UPA00241">
    <property type="reaction ID" value="UER00353"/>
</dbReference>
<evidence type="ECO:0000313" key="7">
    <source>
        <dbReference type="EMBL" id="ADW67237.1"/>
    </source>
</evidence>
<comment type="function">
    <text evidence="3">Catalyzes two sequential steps in the biosynthesis of coenzyme A. In the first step cysteine is conjugated to 4'-phosphopantothenate to form 4-phosphopantothenoylcysteine. In the second step the latter compound is decarboxylated to form 4'-phosphopantotheine.</text>
</comment>
<comment type="similarity">
    <text evidence="3 4">In the C-terminal section; belongs to the PPC synthetase family.</text>
</comment>
<feature type="domain" description="DNA/pantothenate metabolism flavoprotein C-terminal" evidence="6">
    <location>
        <begin position="185"/>
        <end position="391"/>
    </location>
</feature>
<dbReference type="InterPro" id="IPR036551">
    <property type="entry name" value="Flavin_trans-like"/>
</dbReference>
<gene>
    <name evidence="3" type="primary">coaBC</name>
    <name evidence="7" type="ordered locus">AciX9_0163</name>
</gene>
<dbReference type="GO" id="GO:0046872">
    <property type="term" value="F:metal ion binding"/>
    <property type="evidence" value="ECO:0007669"/>
    <property type="project" value="UniProtKB-KW"/>
</dbReference>
<dbReference type="InterPro" id="IPR035929">
    <property type="entry name" value="CoaB-like_sf"/>
</dbReference>
<dbReference type="Gene3D" id="3.40.50.1950">
    <property type="entry name" value="Flavin prenyltransferase-like"/>
    <property type="match status" value="1"/>
</dbReference>
<evidence type="ECO:0000259" key="6">
    <source>
        <dbReference type="Pfam" id="PF04127"/>
    </source>
</evidence>
<sequence length="408" mass="43136">MKILLGVSGGIAAYKAAELVRTLQQAGVDVQVAMTASAERFITPLTFAALTGHPVLTSLWQPTDAPSESFEIEHISAVQHIDAFVIAPATANLMAKFAHGLADDFLTTAYLANTAPVLLAPAMNVNMWNHPATRANLRTLKERGTTIVEPVAGYLACGMTGSGRLASVETIATEVLNLLHPRHDLAGETILITAGGTREPLDPVRFLGNRSSGKMGHALAESAAARGAKVILVTASPLPAPQSATLIRVDTAHEMQSAVLAQLPQATIVIAAAAVADFRLREVALNKLRRNGPLTIELEPTEDIVAHVVANRRPGTLVIAFAAETESLEENARAKLQRKGADAIVANDVSLPGLGFDSDSNAGLFLTGTQTISLEPASKQVFAGRILDHAIALRAQTVFRTEKELSRT</sequence>
<dbReference type="Pfam" id="PF04127">
    <property type="entry name" value="DFP"/>
    <property type="match status" value="1"/>
</dbReference>
<dbReference type="GO" id="GO:0010181">
    <property type="term" value="F:FMN binding"/>
    <property type="evidence" value="ECO:0007669"/>
    <property type="project" value="UniProtKB-UniRule"/>
</dbReference>
<keyword evidence="3" id="KW-0511">Multifunctional enzyme</keyword>
<dbReference type="NCBIfam" id="TIGR00521">
    <property type="entry name" value="coaBC_dfp"/>
    <property type="match status" value="1"/>
</dbReference>
<dbReference type="EC" id="6.3.2.5" evidence="3"/>
<dbReference type="EMBL" id="CP002480">
    <property type="protein sequence ID" value="ADW67237.1"/>
    <property type="molecule type" value="Genomic_DNA"/>
</dbReference>
<comment type="pathway">
    <text evidence="3 4">Cofactor biosynthesis; coenzyme A biosynthesis; CoA from (R)-pantothenate: step 3/5.</text>
</comment>
<comment type="cofactor">
    <cofactor evidence="3">
        <name>Mg(2+)</name>
        <dbReference type="ChEBI" id="CHEBI:18420"/>
    </cofactor>
</comment>
<dbReference type="GO" id="GO:0071513">
    <property type="term" value="C:phosphopantothenoylcysteine decarboxylase complex"/>
    <property type="evidence" value="ECO:0007669"/>
    <property type="project" value="TreeGrafter"/>
</dbReference>
<feature type="binding site" evidence="3">
    <location>
        <position position="277"/>
    </location>
    <ligand>
        <name>CTP</name>
        <dbReference type="ChEBI" id="CHEBI:37563"/>
    </ligand>
</feature>
<evidence type="ECO:0000256" key="1">
    <source>
        <dbReference type="ARBA" id="ARBA00022793"/>
    </source>
</evidence>
<comment type="caution">
    <text evidence="3">Lacks conserved residue(s) required for the propagation of feature annotation.</text>
</comment>
<dbReference type="AlphaFoldDB" id="E8WV62"/>
<feature type="region of interest" description="Phosphopantothenoylcysteine decarboxylase" evidence="3">
    <location>
        <begin position="1"/>
        <end position="189"/>
    </location>
</feature>
<keyword evidence="3" id="KW-0479">Metal-binding</keyword>
<dbReference type="OrthoDB" id="9802554at2"/>
<feature type="domain" description="Flavoprotein" evidence="5">
    <location>
        <begin position="1"/>
        <end position="178"/>
    </location>
</feature>
<dbReference type="InterPro" id="IPR007085">
    <property type="entry name" value="DNA/pantothenate-metab_flavo_C"/>
</dbReference>
<reference evidence="8" key="1">
    <citation type="submission" date="2011-01" db="EMBL/GenBank/DDBJ databases">
        <title>Complete sequence of chromosome of Acidobacterium sp. MP5ACTX9.</title>
        <authorList>
            <consortium name="US DOE Joint Genome Institute"/>
            <person name="Lucas S."/>
            <person name="Copeland A."/>
            <person name="Lapidus A."/>
            <person name="Cheng J.-F."/>
            <person name="Goodwin L."/>
            <person name="Pitluck S."/>
            <person name="Teshima H."/>
            <person name="Detter J.C."/>
            <person name="Han C."/>
            <person name="Tapia R."/>
            <person name="Land M."/>
            <person name="Hauser L."/>
            <person name="Kyrpides N."/>
            <person name="Ivanova N."/>
            <person name="Ovchinnikova G."/>
            <person name="Pagani I."/>
            <person name="Rawat S.R."/>
            <person name="Mannisto M."/>
            <person name="Haggblom M.M."/>
            <person name="Woyke T."/>
        </authorList>
    </citation>
    <scope>NUCLEOTIDE SEQUENCE [LARGE SCALE GENOMIC DNA]</scope>
    <source>
        <strain evidence="8">MP5ACTX9</strain>
    </source>
</reference>
<keyword evidence="8" id="KW-1185">Reference proteome</keyword>
<feature type="region of interest" description="Phosphopantothenate--cysteine ligase" evidence="3">
    <location>
        <begin position="190"/>
        <end position="408"/>
    </location>
</feature>
<feature type="active site" description="Proton donor" evidence="3">
    <location>
        <position position="157"/>
    </location>
</feature>
<dbReference type="GO" id="GO:0015937">
    <property type="term" value="P:coenzyme A biosynthetic process"/>
    <property type="evidence" value="ECO:0007669"/>
    <property type="project" value="UniProtKB-UniRule"/>
</dbReference>
<evidence type="ECO:0000259" key="5">
    <source>
        <dbReference type="Pfam" id="PF02441"/>
    </source>
</evidence>
<dbReference type="PANTHER" id="PTHR14359">
    <property type="entry name" value="HOMO-OLIGOMERIC FLAVIN CONTAINING CYS DECARBOXYLASE FAMILY"/>
    <property type="match status" value="1"/>
</dbReference>
<accession>E8WV62</accession>
<dbReference type="HAMAP" id="MF_02225">
    <property type="entry name" value="CoaBC"/>
    <property type="match status" value="1"/>
</dbReference>
<dbReference type="PANTHER" id="PTHR14359:SF6">
    <property type="entry name" value="PHOSPHOPANTOTHENOYLCYSTEINE DECARBOXYLASE"/>
    <property type="match status" value="1"/>
</dbReference>
<keyword evidence="1 3" id="KW-0210">Decarboxylase</keyword>
<dbReference type="Gene3D" id="3.40.50.10300">
    <property type="entry name" value="CoaB-like"/>
    <property type="match status" value="1"/>
</dbReference>
<feature type="binding site" evidence="3">
    <location>
        <position position="339"/>
    </location>
    <ligand>
        <name>CTP</name>
        <dbReference type="ChEBI" id="CHEBI:37563"/>
    </ligand>
</feature>
<keyword evidence="3 4" id="KW-0436">Ligase</keyword>
<comment type="similarity">
    <text evidence="3 4">In the N-terminal section; belongs to the HFCD (homo-oligomeric flavin containing Cys decarboxylase) superfamily.</text>
</comment>
<dbReference type="STRING" id="1198114.AciX9_0163"/>
<name>E8WV62_GRATM</name>
<dbReference type="HOGENOM" id="CLU_033319_0_1_0"/>
<comment type="function">
    <text evidence="4">Catalyzes two steps in the biosynthesis of coenzyme A. In the first step cysteine is conjugated to 4'-phosphopantothenate to form 4-phosphopantothenoylcysteine, in the latter compound is decarboxylated to form 4'-phosphopantotheine.</text>
</comment>
<dbReference type="SUPFAM" id="SSF102645">
    <property type="entry name" value="CoaB-like"/>
    <property type="match status" value="1"/>
</dbReference>
<dbReference type="InterPro" id="IPR005252">
    <property type="entry name" value="CoaBC"/>
</dbReference>
<comment type="catalytic activity">
    <reaction evidence="3 4">
        <text>N-[(R)-4-phosphopantothenoyl]-L-cysteine + H(+) = (R)-4'-phosphopantetheine + CO2</text>
        <dbReference type="Rhea" id="RHEA:16793"/>
        <dbReference type="ChEBI" id="CHEBI:15378"/>
        <dbReference type="ChEBI" id="CHEBI:16526"/>
        <dbReference type="ChEBI" id="CHEBI:59458"/>
        <dbReference type="ChEBI" id="CHEBI:61723"/>
        <dbReference type="EC" id="4.1.1.36"/>
    </reaction>
</comment>
<dbReference type="GO" id="GO:0015941">
    <property type="term" value="P:pantothenate catabolic process"/>
    <property type="evidence" value="ECO:0007669"/>
    <property type="project" value="InterPro"/>
</dbReference>
<comment type="catalytic activity">
    <reaction evidence="3 4">
        <text>(R)-4'-phosphopantothenate + L-cysteine + CTP = N-[(R)-4-phosphopantothenoyl]-L-cysteine + CMP + diphosphate + H(+)</text>
        <dbReference type="Rhea" id="RHEA:19397"/>
        <dbReference type="ChEBI" id="CHEBI:10986"/>
        <dbReference type="ChEBI" id="CHEBI:15378"/>
        <dbReference type="ChEBI" id="CHEBI:33019"/>
        <dbReference type="ChEBI" id="CHEBI:35235"/>
        <dbReference type="ChEBI" id="CHEBI:37563"/>
        <dbReference type="ChEBI" id="CHEBI:59458"/>
        <dbReference type="ChEBI" id="CHEBI:60377"/>
        <dbReference type="EC" id="6.3.2.5"/>
    </reaction>
</comment>
<dbReference type="RefSeq" id="WP_013578565.1">
    <property type="nucleotide sequence ID" value="NC_015064.1"/>
</dbReference>
<evidence type="ECO:0000256" key="3">
    <source>
        <dbReference type="HAMAP-Rule" id="MF_02225"/>
    </source>
</evidence>
<dbReference type="Pfam" id="PF02441">
    <property type="entry name" value="Flavoprotein"/>
    <property type="match status" value="1"/>
</dbReference>
<keyword evidence="2 3" id="KW-0456">Lyase</keyword>
<evidence type="ECO:0000313" key="8">
    <source>
        <dbReference type="Proteomes" id="UP000000343"/>
    </source>
</evidence>
<proteinExistence type="inferred from homology"/>
<protein>
    <recommendedName>
        <fullName evidence="3">Coenzyme A biosynthesis bifunctional protein CoaBC</fullName>
    </recommendedName>
    <alternativeName>
        <fullName evidence="3">DNA/pantothenate metabolism flavoprotein</fullName>
    </alternativeName>
    <alternativeName>
        <fullName evidence="3">Phosphopantothenoylcysteine synthetase/decarboxylase</fullName>
        <shortName evidence="3">PPCS-PPCDC</shortName>
    </alternativeName>
    <domain>
        <recommendedName>
            <fullName evidence="3">Phosphopantothenoylcysteine decarboxylase</fullName>
            <shortName evidence="3">PPC decarboxylase</shortName>
            <shortName evidence="3">PPC-DC</shortName>
            <ecNumber evidence="3">4.1.1.36</ecNumber>
        </recommendedName>
        <alternativeName>
            <fullName evidence="3">CoaC</fullName>
        </alternativeName>
    </domain>
    <domain>
        <recommendedName>
            <fullName evidence="3">Phosphopantothenate--cysteine ligase</fullName>
            <ecNumber evidence="3">6.3.2.5</ecNumber>
        </recommendedName>
        <alternativeName>
            <fullName evidence="3">CoaB</fullName>
        </alternativeName>
        <alternativeName>
            <fullName evidence="3">Phosphopantothenoylcysteine synthetase</fullName>
            <shortName evidence="3">PPC synthetase</shortName>
            <shortName evidence="3">PPC-S</shortName>
        </alternativeName>
    </domain>
</protein>
<dbReference type="eggNOG" id="COG0452">
    <property type="taxonomic scope" value="Bacteria"/>
</dbReference>
<comment type="pathway">
    <text evidence="3 4">Cofactor biosynthesis; coenzyme A biosynthesis; CoA from (R)-pantothenate: step 2/5.</text>
</comment>
<dbReference type="InterPro" id="IPR003382">
    <property type="entry name" value="Flavoprotein"/>
</dbReference>
<feature type="binding site" evidence="3">
    <location>
        <position position="335"/>
    </location>
    <ligand>
        <name>CTP</name>
        <dbReference type="ChEBI" id="CHEBI:37563"/>
    </ligand>
</feature>
<dbReference type="PaxDb" id="1198114-AciX9_0163"/>
<dbReference type="KEGG" id="acm:AciX9_0163"/>
<keyword evidence="3" id="KW-0460">Magnesium</keyword>
<keyword evidence="3 4" id="KW-0285">Flavoprotein</keyword>
<dbReference type="SUPFAM" id="SSF52507">
    <property type="entry name" value="Homo-oligomeric flavin-containing Cys decarboxylases, HFCD"/>
    <property type="match status" value="1"/>
</dbReference>
<keyword evidence="3 4" id="KW-0288">FMN</keyword>
<evidence type="ECO:0000256" key="2">
    <source>
        <dbReference type="ARBA" id="ARBA00023239"/>
    </source>
</evidence>